<keyword evidence="2" id="KW-1185">Reference proteome</keyword>
<organism evidence="1 2">
    <name type="scientific">Rhododendron molle</name>
    <name type="common">Chinese azalea</name>
    <name type="synonym">Azalea mollis</name>
    <dbReference type="NCBI Taxonomy" id="49168"/>
    <lineage>
        <taxon>Eukaryota</taxon>
        <taxon>Viridiplantae</taxon>
        <taxon>Streptophyta</taxon>
        <taxon>Embryophyta</taxon>
        <taxon>Tracheophyta</taxon>
        <taxon>Spermatophyta</taxon>
        <taxon>Magnoliopsida</taxon>
        <taxon>eudicotyledons</taxon>
        <taxon>Gunneridae</taxon>
        <taxon>Pentapetalae</taxon>
        <taxon>asterids</taxon>
        <taxon>Ericales</taxon>
        <taxon>Ericaceae</taxon>
        <taxon>Ericoideae</taxon>
        <taxon>Rhodoreae</taxon>
        <taxon>Rhododendron</taxon>
    </lineage>
</organism>
<name>A0ACC0LVR5_RHOML</name>
<comment type="caution">
    <text evidence="1">The sequence shown here is derived from an EMBL/GenBank/DDBJ whole genome shotgun (WGS) entry which is preliminary data.</text>
</comment>
<reference evidence="1" key="1">
    <citation type="submission" date="2022-02" db="EMBL/GenBank/DDBJ databases">
        <title>Plant Genome Project.</title>
        <authorList>
            <person name="Zhang R.-G."/>
        </authorList>
    </citation>
    <scope>NUCLEOTIDE SEQUENCE</scope>
    <source>
        <strain evidence="1">AT1</strain>
    </source>
</reference>
<gene>
    <name evidence="1" type="ORF">RHMOL_Rhmol11G0217100</name>
</gene>
<evidence type="ECO:0000313" key="1">
    <source>
        <dbReference type="EMBL" id="KAI8532472.1"/>
    </source>
</evidence>
<sequence length="206" mass="22124">MFCKGGNSELLRLTKVAYLISVTSSEANGLVRLCDLNLYLPLELEGAVRVQFGAGDVNINPDGVWGHSGSGTVVAGDFSTHFVVVIDSEGRPNFADGLAFFLAPDGSKITAGGAIGLPIDPITIVPTSPFAALEFDTFQNGWDPVNVGRAHHFGLCIALSKRKNGSNCMWCIGMHVKSRNVMLEWNLNAKLGDFGFARLVDHEKES</sequence>
<protein>
    <submittedName>
        <fullName evidence="1">Uncharacterized protein</fullName>
    </submittedName>
</protein>
<evidence type="ECO:0000313" key="2">
    <source>
        <dbReference type="Proteomes" id="UP001062846"/>
    </source>
</evidence>
<dbReference type="Proteomes" id="UP001062846">
    <property type="component" value="Chromosome 11"/>
</dbReference>
<dbReference type="EMBL" id="CM046398">
    <property type="protein sequence ID" value="KAI8532472.1"/>
    <property type="molecule type" value="Genomic_DNA"/>
</dbReference>
<accession>A0ACC0LVR5</accession>
<proteinExistence type="predicted"/>